<dbReference type="InterPro" id="IPR010838">
    <property type="entry name" value="DUF1444"/>
</dbReference>
<dbReference type="EMBL" id="CP033614">
    <property type="protein sequence ID" value="AYV56820.1"/>
    <property type="molecule type" value="Genomic_DNA"/>
</dbReference>
<sequence length="282" mass="33127">MIFKTNFVKKIGIFIFLILVVSFGAESQSKDKLGEKEFQNLVVAVLEKRFPNEKIRKTEDRQRIYINEIEYILSNLYKIYQTAAGNEEELIFNHFEKALRMTENRPKSALSWEKAKTILMPQIIRRDYANENRIFPGRSFGNGLVVSFVVNYKEGYRYVLEEDPTSWKVSEEEMFRNAIINLDRISRDVKIVEVRPGIFAVRMFDSYDATRILLPKLRKRLVKRFGNEFEFAIPKRDLLLVWSRSLPDSVKNRLKEQIVLDFQSGAYSISQEVFVGSREGVR</sequence>
<gene>
    <name evidence="1" type="ORF">EFP84_15825</name>
</gene>
<name>A0AAD0USI6_9LEPT</name>
<evidence type="ECO:0000313" key="2">
    <source>
        <dbReference type="Proteomes" id="UP000276407"/>
    </source>
</evidence>
<organism evidence="1 2">
    <name type="scientific">Leptospira kmetyi</name>
    <dbReference type="NCBI Taxonomy" id="408139"/>
    <lineage>
        <taxon>Bacteria</taxon>
        <taxon>Pseudomonadati</taxon>
        <taxon>Spirochaetota</taxon>
        <taxon>Spirochaetia</taxon>
        <taxon>Leptospirales</taxon>
        <taxon>Leptospiraceae</taxon>
        <taxon>Leptospira</taxon>
    </lineage>
</organism>
<dbReference type="KEGG" id="lkm:EFP84_15825"/>
<dbReference type="Pfam" id="PF07285">
    <property type="entry name" value="DUF1444"/>
    <property type="match status" value="1"/>
</dbReference>
<dbReference type="Proteomes" id="UP000276407">
    <property type="component" value="Chromosome 1"/>
</dbReference>
<dbReference type="AlphaFoldDB" id="A0AAD0USI6"/>
<evidence type="ECO:0000313" key="1">
    <source>
        <dbReference type="EMBL" id="AYV56820.1"/>
    </source>
</evidence>
<protein>
    <submittedName>
        <fullName evidence="1">DUF1444 family protein</fullName>
    </submittedName>
</protein>
<accession>A0AAD0USI6</accession>
<proteinExistence type="predicted"/>
<reference evidence="1 2" key="1">
    <citation type="submission" date="2018-11" db="EMBL/GenBank/DDBJ databases">
        <title>Complete genome sequence of Leptospira kmetyi isolate LS 001/16 from soil sample associated with a leptospirosis patient in Kelantan.</title>
        <authorList>
            <person name="Muhammad Yusoff F."/>
            <person name="Muhammad Yusoff S."/>
            <person name="Ahmad M.N."/>
            <person name="Yusof N.Y."/>
            <person name="Aziah I."/>
        </authorList>
    </citation>
    <scope>NUCLEOTIDE SEQUENCE [LARGE SCALE GENOMIC DNA]</scope>
    <source>
        <strain evidence="1 2">LS 001/16</strain>
    </source>
</reference>